<dbReference type="RefSeq" id="WP_076878031.1">
    <property type="nucleotide sequence ID" value="NZ_MLCN01000018.1"/>
</dbReference>
<feature type="signal peptide" evidence="2">
    <location>
        <begin position="1"/>
        <end position="20"/>
    </location>
</feature>
<accession>A0A1S8CUH3</accession>
<keyword evidence="4" id="KW-1185">Reference proteome</keyword>
<sequence>MKIKWLIFSAILFFSTVGYADSYDDQVAIREAAKQLHNYDSARMQEAQGKYNQSSYRSSSSSDDKIAGLICLFAIGTMCYFAFIHPRLKEQDTRENLQPRYFDPNTLTQAQITEKLQKEKLADENLFAQARSLGWSDDNDRKCAKCYETIKLRALKCKHCHTEYSFDEVESYIKESASDFILSMNIKNS</sequence>
<gene>
    <name evidence="3" type="ORF">BKE30_07650</name>
</gene>
<evidence type="ECO:0000256" key="1">
    <source>
        <dbReference type="SAM" id="Phobius"/>
    </source>
</evidence>
<proteinExistence type="predicted"/>
<protein>
    <submittedName>
        <fullName evidence="3">Uncharacterized protein</fullName>
    </submittedName>
</protein>
<keyword evidence="1" id="KW-0472">Membrane</keyword>
<dbReference type="STRING" id="1907941.BKE30_07650"/>
<dbReference type="EMBL" id="MLCN01000018">
    <property type="protein sequence ID" value="ONG40030.1"/>
    <property type="molecule type" value="Genomic_DNA"/>
</dbReference>
<feature type="transmembrane region" description="Helical" evidence="1">
    <location>
        <begin position="66"/>
        <end position="84"/>
    </location>
</feature>
<dbReference type="OrthoDB" id="9814116at2"/>
<keyword evidence="1" id="KW-0812">Transmembrane</keyword>
<name>A0A1S8CUH3_9GAMM</name>
<feature type="chain" id="PRO_5012887797" evidence="2">
    <location>
        <begin position="21"/>
        <end position="189"/>
    </location>
</feature>
<organism evidence="3 4">
    <name type="scientific">Alkanindiges hydrocarboniclasticus</name>
    <dbReference type="NCBI Taxonomy" id="1907941"/>
    <lineage>
        <taxon>Bacteria</taxon>
        <taxon>Pseudomonadati</taxon>
        <taxon>Pseudomonadota</taxon>
        <taxon>Gammaproteobacteria</taxon>
        <taxon>Moraxellales</taxon>
        <taxon>Moraxellaceae</taxon>
        <taxon>Alkanindiges</taxon>
    </lineage>
</organism>
<evidence type="ECO:0000256" key="2">
    <source>
        <dbReference type="SAM" id="SignalP"/>
    </source>
</evidence>
<dbReference type="AlphaFoldDB" id="A0A1S8CUH3"/>
<comment type="caution">
    <text evidence="3">The sequence shown here is derived from an EMBL/GenBank/DDBJ whole genome shotgun (WGS) entry which is preliminary data.</text>
</comment>
<dbReference type="Proteomes" id="UP000192132">
    <property type="component" value="Unassembled WGS sequence"/>
</dbReference>
<reference evidence="3 4" key="1">
    <citation type="submission" date="2016-10" db="EMBL/GenBank/DDBJ databases">
        <title>Draft Genome sequence of Alkanindiges sp. strain H1.</title>
        <authorList>
            <person name="Subhash Y."/>
            <person name="Lee S."/>
        </authorList>
    </citation>
    <scope>NUCLEOTIDE SEQUENCE [LARGE SCALE GENOMIC DNA]</scope>
    <source>
        <strain evidence="3 4">H1</strain>
    </source>
</reference>
<keyword evidence="2" id="KW-0732">Signal</keyword>
<evidence type="ECO:0000313" key="4">
    <source>
        <dbReference type="Proteomes" id="UP000192132"/>
    </source>
</evidence>
<evidence type="ECO:0000313" key="3">
    <source>
        <dbReference type="EMBL" id="ONG40030.1"/>
    </source>
</evidence>
<keyword evidence="1" id="KW-1133">Transmembrane helix</keyword>